<evidence type="ECO:0000313" key="3">
    <source>
        <dbReference type="Proteomes" id="UP000075886"/>
    </source>
</evidence>
<protein>
    <submittedName>
        <fullName evidence="2">Uncharacterized protein</fullName>
    </submittedName>
</protein>
<sequence length="503" mass="56865">MEKFKQKDTANAPRLHGKTSIPGGDGMGQKFFRSNPATPKTEVPNEGPRSKGLYHLKSLESKRGNNSVPHENGSRNFDNQRFSTCRKDVITGGWVVEWRKGYEIEKSCSITIELMSSSEKVTESTASRRSEVVDETRIASVRQRVHHVEIEIDQVRTAAHQPIDLERSVTLDGGQMVQRFTGVLHQIGQLVAAELVQLHPAELHRPELLQYARFRRIQVDILEPWAGTHDRIQRGRIRFRVVHVHQPAPEAGVLLPQDVLQAATHERVRLQRGQIREAHQQQCHIRVADVFLPERANIDVRQGVPALAIAQVLDANLRNVRLAANVQLAHRATVVGDVLQQVVVRDLPQTTALGRNHLQDAFVVRHREDLRHQTLDTLVQQHLQAAEAHRRFQRIGAEDHPEQVLVDVAGRAQIVQVRIDFHHQQRVVGRKSKRMACLHHRTDRTDDRTGQLSQRQLTELALWGLLAKSSTKREIGRAGNGSQWSQRECCALEKGSVGTALTL</sequence>
<organism evidence="2 3">
    <name type="scientific">Anopheles farauti</name>
    <dbReference type="NCBI Taxonomy" id="69004"/>
    <lineage>
        <taxon>Eukaryota</taxon>
        <taxon>Metazoa</taxon>
        <taxon>Ecdysozoa</taxon>
        <taxon>Arthropoda</taxon>
        <taxon>Hexapoda</taxon>
        <taxon>Insecta</taxon>
        <taxon>Pterygota</taxon>
        <taxon>Neoptera</taxon>
        <taxon>Endopterygota</taxon>
        <taxon>Diptera</taxon>
        <taxon>Nematocera</taxon>
        <taxon>Culicoidea</taxon>
        <taxon>Culicidae</taxon>
        <taxon>Anophelinae</taxon>
        <taxon>Anopheles</taxon>
    </lineage>
</organism>
<reference evidence="2" key="2">
    <citation type="submission" date="2020-05" db="UniProtKB">
        <authorList>
            <consortium name="EnsemblMetazoa"/>
        </authorList>
    </citation>
    <scope>IDENTIFICATION</scope>
    <source>
        <strain evidence="2">FAR1</strain>
    </source>
</reference>
<dbReference type="AlphaFoldDB" id="A0A182QWL1"/>
<keyword evidence="3" id="KW-1185">Reference proteome</keyword>
<reference evidence="3" key="1">
    <citation type="submission" date="2014-01" db="EMBL/GenBank/DDBJ databases">
        <title>The Genome Sequence of Anopheles farauti FAR1 (V2).</title>
        <authorList>
            <consortium name="The Broad Institute Genomics Platform"/>
            <person name="Neafsey D.E."/>
            <person name="Besansky N."/>
            <person name="Howell P."/>
            <person name="Walton C."/>
            <person name="Young S.K."/>
            <person name="Zeng Q."/>
            <person name="Gargeya S."/>
            <person name="Fitzgerald M."/>
            <person name="Haas B."/>
            <person name="Abouelleil A."/>
            <person name="Allen A.W."/>
            <person name="Alvarado L."/>
            <person name="Arachchi H.M."/>
            <person name="Berlin A.M."/>
            <person name="Chapman S.B."/>
            <person name="Gainer-Dewar J."/>
            <person name="Goldberg J."/>
            <person name="Griggs A."/>
            <person name="Gujja S."/>
            <person name="Hansen M."/>
            <person name="Howarth C."/>
            <person name="Imamovic A."/>
            <person name="Ireland A."/>
            <person name="Larimer J."/>
            <person name="McCowan C."/>
            <person name="Murphy C."/>
            <person name="Pearson M."/>
            <person name="Poon T.W."/>
            <person name="Priest M."/>
            <person name="Roberts A."/>
            <person name="Saif S."/>
            <person name="Shea T."/>
            <person name="Sisk P."/>
            <person name="Sykes S."/>
            <person name="Wortman J."/>
            <person name="Nusbaum C."/>
            <person name="Birren B."/>
        </authorList>
    </citation>
    <scope>NUCLEOTIDE SEQUENCE [LARGE SCALE GENOMIC DNA]</scope>
    <source>
        <strain evidence="3">FAR1</strain>
    </source>
</reference>
<dbReference type="EMBL" id="AXCN02000308">
    <property type="status" value="NOT_ANNOTATED_CDS"/>
    <property type="molecule type" value="Genomic_DNA"/>
</dbReference>
<dbReference type="Proteomes" id="UP000075886">
    <property type="component" value="Unassembled WGS sequence"/>
</dbReference>
<accession>A0A182QWL1</accession>
<dbReference type="EnsemblMetazoa" id="AFAF018315-RA">
    <property type="protein sequence ID" value="AFAF018315-PA"/>
    <property type="gene ID" value="AFAF018315"/>
</dbReference>
<evidence type="ECO:0000313" key="2">
    <source>
        <dbReference type="EnsemblMetazoa" id="AFAF018315-PA"/>
    </source>
</evidence>
<name>A0A182QWL1_9DIPT</name>
<evidence type="ECO:0000256" key="1">
    <source>
        <dbReference type="SAM" id="MobiDB-lite"/>
    </source>
</evidence>
<feature type="region of interest" description="Disordered" evidence="1">
    <location>
        <begin position="1"/>
        <end position="52"/>
    </location>
</feature>
<proteinExistence type="predicted"/>
<dbReference type="VEuPathDB" id="VectorBase:AFAF018315"/>